<dbReference type="EMBL" id="VTEH01000017">
    <property type="protein sequence ID" value="TYR73515.1"/>
    <property type="molecule type" value="Genomic_DNA"/>
</dbReference>
<evidence type="ECO:0000313" key="3">
    <source>
        <dbReference type="Proteomes" id="UP000323317"/>
    </source>
</evidence>
<protein>
    <submittedName>
        <fullName evidence="2">DUF2619 domain-containing protein</fullName>
    </submittedName>
</protein>
<comment type="caution">
    <text evidence="2">The sequence shown here is derived from an EMBL/GenBank/DDBJ whole genome shotgun (WGS) entry which is preliminary data.</text>
</comment>
<dbReference type="Proteomes" id="UP000323317">
    <property type="component" value="Unassembled WGS sequence"/>
</dbReference>
<feature type="transmembrane region" description="Helical" evidence="1">
    <location>
        <begin position="71"/>
        <end position="88"/>
    </location>
</feature>
<dbReference type="InterPro" id="IPR020390">
    <property type="entry name" value="Uncharacterised_YqhV"/>
</dbReference>
<keyword evidence="1" id="KW-1133">Transmembrane helix</keyword>
<proteinExistence type="predicted"/>
<reference evidence="2 3" key="1">
    <citation type="submission" date="2019-08" db="EMBL/GenBank/DDBJ databases">
        <title>Bacillus genomes from the desert of Cuatro Cienegas, Coahuila.</title>
        <authorList>
            <person name="Olmedo-Alvarez G."/>
        </authorList>
    </citation>
    <scope>NUCLEOTIDE SEQUENCE [LARGE SCALE GENOMIC DNA]</scope>
    <source>
        <strain evidence="2 3">CH40_1T</strain>
    </source>
</reference>
<feature type="transmembrane region" description="Helical" evidence="1">
    <location>
        <begin position="45"/>
        <end position="65"/>
    </location>
</feature>
<keyword evidence="1" id="KW-0472">Membrane</keyword>
<organism evidence="2 3">
    <name type="scientific">Rossellomorea vietnamensis</name>
    <dbReference type="NCBI Taxonomy" id="218284"/>
    <lineage>
        <taxon>Bacteria</taxon>
        <taxon>Bacillati</taxon>
        <taxon>Bacillota</taxon>
        <taxon>Bacilli</taxon>
        <taxon>Bacillales</taxon>
        <taxon>Bacillaceae</taxon>
        <taxon>Rossellomorea</taxon>
    </lineage>
</organism>
<dbReference type="Pfam" id="PF10942">
    <property type="entry name" value="DUF2619"/>
    <property type="match status" value="1"/>
</dbReference>
<dbReference type="AlphaFoldDB" id="A0A5D4K9T5"/>
<evidence type="ECO:0000256" key="1">
    <source>
        <dbReference type="SAM" id="Phobius"/>
    </source>
</evidence>
<gene>
    <name evidence="2" type="ORF">FZC79_17900</name>
</gene>
<sequence length="91" mass="9629">MFVYIEKALLAIVALRILSGSIEIGAALLMLKFNDLEKAFAINTLLALVGPTIFFSTTAIGLMGLSGKISLMKAVCLISGVLLIGLSLKMK</sequence>
<keyword evidence="1" id="KW-0812">Transmembrane</keyword>
<name>A0A5D4K9T5_9BACI</name>
<accession>A0A5D4K9T5</accession>
<feature type="transmembrane region" description="Helical" evidence="1">
    <location>
        <begin position="12"/>
        <end position="33"/>
    </location>
</feature>
<evidence type="ECO:0000313" key="2">
    <source>
        <dbReference type="EMBL" id="TYR73515.1"/>
    </source>
</evidence>
<dbReference type="RefSeq" id="WP_148948144.1">
    <property type="nucleotide sequence ID" value="NZ_VTEH01000017.1"/>
</dbReference>